<evidence type="ECO:0000256" key="1">
    <source>
        <dbReference type="ARBA" id="ARBA00004613"/>
    </source>
</evidence>
<dbReference type="Pfam" id="PF00295">
    <property type="entry name" value="Glyco_hydro_28"/>
    <property type="match status" value="1"/>
</dbReference>
<comment type="similarity">
    <text evidence="2 17">Belongs to the glycosyl hydrolase 28 family.</text>
</comment>
<evidence type="ECO:0000256" key="14">
    <source>
        <dbReference type="ARBA" id="ARBA00042262"/>
    </source>
</evidence>
<dbReference type="InterPro" id="IPR006626">
    <property type="entry name" value="PbH1"/>
</dbReference>
<dbReference type="PANTHER" id="PTHR31736">
    <property type="match status" value="1"/>
</dbReference>
<keyword evidence="9 17" id="KW-0326">Glycosidase</keyword>
<keyword evidence="6 17" id="KW-0378">Hydrolase</keyword>
<comment type="subcellular location">
    <subcellularLocation>
        <location evidence="1">Secreted</location>
    </subcellularLocation>
</comment>
<evidence type="ECO:0000256" key="16">
    <source>
        <dbReference type="PROSITE-ProRule" id="PRU10052"/>
    </source>
</evidence>
<name>A0A0C3LKN0_9AGAM</name>
<comment type="function">
    <text evidence="11">Specific in hydrolyzing the terminal glycosidic bond of polygalacturonic acid and oligogalacturonates.</text>
</comment>
<evidence type="ECO:0000256" key="8">
    <source>
        <dbReference type="ARBA" id="ARBA00023180"/>
    </source>
</evidence>
<evidence type="ECO:0000256" key="5">
    <source>
        <dbReference type="ARBA" id="ARBA00022737"/>
    </source>
</evidence>
<dbReference type="EMBL" id="KN823124">
    <property type="protein sequence ID" value="KIO21882.1"/>
    <property type="molecule type" value="Genomic_DNA"/>
</dbReference>
<dbReference type="Gene3D" id="2.160.20.10">
    <property type="entry name" value="Single-stranded right-handed beta-helix, Pectin lyase-like"/>
    <property type="match status" value="1"/>
</dbReference>
<keyword evidence="8" id="KW-0325">Glycoprotein</keyword>
<dbReference type="PROSITE" id="PS00502">
    <property type="entry name" value="POLYGALACTURONASE"/>
    <property type="match status" value="1"/>
</dbReference>
<reference evidence="20" key="2">
    <citation type="submission" date="2015-01" db="EMBL/GenBank/DDBJ databases">
        <title>Evolutionary Origins and Diversification of the Mycorrhizal Mutualists.</title>
        <authorList>
            <consortium name="DOE Joint Genome Institute"/>
            <consortium name="Mycorrhizal Genomics Consortium"/>
            <person name="Kohler A."/>
            <person name="Kuo A."/>
            <person name="Nagy L.G."/>
            <person name="Floudas D."/>
            <person name="Copeland A."/>
            <person name="Barry K.W."/>
            <person name="Cichocki N."/>
            <person name="Veneault-Fourrey C."/>
            <person name="LaButti K."/>
            <person name="Lindquist E.A."/>
            <person name="Lipzen A."/>
            <person name="Lundell T."/>
            <person name="Morin E."/>
            <person name="Murat C."/>
            <person name="Riley R."/>
            <person name="Ohm R."/>
            <person name="Sun H."/>
            <person name="Tunlid A."/>
            <person name="Henrissat B."/>
            <person name="Grigoriev I.V."/>
            <person name="Hibbett D.S."/>
            <person name="Martin F."/>
        </authorList>
    </citation>
    <scope>NUCLEOTIDE SEQUENCE [LARGE SCALE GENOMIC DNA]</scope>
    <source>
        <strain evidence="20">MUT 4182</strain>
    </source>
</reference>
<evidence type="ECO:0000256" key="9">
    <source>
        <dbReference type="ARBA" id="ARBA00023295"/>
    </source>
</evidence>
<dbReference type="InterPro" id="IPR011050">
    <property type="entry name" value="Pectin_lyase_fold/virulence"/>
</dbReference>
<evidence type="ECO:0000313" key="20">
    <source>
        <dbReference type="Proteomes" id="UP000054248"/>
    </source>
</evidence>
<evidence type="ECO:0000256" key="4">
    <source>
        <dbReference type="ARBA" id="ARBA00022729"/>
    </source>
</evidence>
<dbReference type="PANTHER" id="PTHR31736:SF11">
    <property type="entry name" value="EXOPOLYGALACTURONASE C-RELATED"/>
    <property type="match status" value="1"/>
</dbReference>
<evidence type="ECO:0000256" key="3">
    <source>
        <dbReference type="ARBA" id="ARBA00022525"/>
    </source>
</evidence>
<accession>A0A0C3LKN0</accession>
<evidence type="ECO:0000256" key="7">
    <source>
        <dbReference type="ARBA" id="ARBA00023157"/>
    </source>
</evidence>
<proteinExistence type="inferred from homology"/>
<dbReference type="Proteomes" id="UP000054248">
    <property type="component" value="Unassembled WGS sequence"/>
</dbReference>
<evidence type="ECO:0000256" key="15">
    <source>
        <dbReference type="ARBA" id="ARBA00048766"/>
    </source>
</evidence>
<keyword evidence="10" id="KW-0961">Cell wall biogenesis/degradation</keyword>
<organism evidence="19 20">
    <name type="scientific">Tulasnella calospora MUT 4182</name>
    <dbReference type="NCBI Taxonomy" id="1051891"/>
    <lineage>
        <taxon>Eukaryota</taxon>
        <taxon>Fungi</taxon>
        <taxon>Dikarya</taxon>
        <taxon>Basidiomycota</taxon>
        <taxon>Agaricomycotina</taxon>
        <taxon>Agaricomycetes</taxon>
        <taxon>Cantharellales</taxon>
        <taxon>Tulasnellaceae</taxon>
        <taxon>Tulasnella</taxon>
    </lineage>
</organism>
<keyword evidence="4 18" id="KW-0732">Signal</keyword>
<dbReference type="EC" id="3.2.1.67" evidence="12"/>
<evidence type="ECO:0000256" key="17">
    <source>
        <dbReference type="RuleBase" id="RU361169"/>
    </source>
</evidence>
<feature type="signal peptide" evidence="18">
    <location>
        <begin position="1"/>
        <end position="17"/>
    </location>
</feature>
<dbReference type="GO" id="GO:0005576">
    <property type="term" value="C:extracellular region"/>
    <property type="evidence" value="ECO:0007669"/>
    <property type="project" value="UniProtKB-SubCell"/>
</dbReference>
<evidence type="ECO:0000313" key="19">
    <source>
        <dbReference type="EMBL" id="KIO21882.1"/>
    </source>
</evidence>
<dbReference type="OrthoDB" id="187139at2759"/>
<evidence type="ECO:0000256" key="13">
    <source>
        <dbReference type="ARBA" id="ARBA00041474"/>
    </source>
</evidence>
<gene>
    <name evidence="19" type="ORF">M407DRAFT_217473</name>
</gene>
<dbReference type="GO" id="GO:0071555">
    <property type="term" value="P:cell wall organization"/>
    <property type="evidence" value="ECO:0007669"/>
    <property type="project" value="UniProtKB-KW"/>
</dbReference>
<dbReference type="GO" id="GO:0004650">
    <property type="term" value="F:polygalacturonase activity"/>
    <property type="evidence" value="ECO:0007669"/>
    <property type="project" value="InterPro"/>
</dbReference>
<feature type="chain" id="PRO_5002166559" description="galacturonan 1,4-alpha-galacturonidase" evidence="18">
    <location>
        <begin position="18"/>
        <end position="423"/>
    </location>
</feature>
<keyword evidence="3" id="KW-0964">Secreted</keyword>
<dbReference type="STRING" id="1051891.A0A0C3LKN0"/>
<keyword evidence="7" id="KW-1015">Disulfide bond</keyword>
<keyword evidence="20" id="KW-1185">Reference proteome</keyword>
<dbReference type="SMART" id="SM00710">
    <property type="entry name" value="PbH1"/>
    <property type="match status" value="3"/>
</dbReference>
<evidence type="ECO:0000256" key="11">
    <source>
        <dbReference type="ARBA" id="ARBA00037312"/>
    </source>
</evidence>
<dbReference type="InterPro" id="IPR012334">
    <property type="entry name" value="Pectin_lyas_fold"/>
</dbReference>
<feature type="active site" evidence="16">
    <location>
        <position position="238"/>
    </location>
</feature>
<dbReference type="InterPro" id="IPR000743">
    <property type="entry name" value="Glyco_hydro_28"/>
</dbReference>
<evidence type="ECO:0000256" key="12">
    <source>
        <dbReference type="ARBA" id="ARBA00038933"/>
    </source>
</evidence>
<evidence type="ECO:0000256" key="6">
    <source>
        <dbReference type="ARBA" id="ARBA00022801"/>
    </source>
</evidence>
<dbReference type="SUPFAM" id="SSF51126">
    <property type="entry name" value="Pectin lyase-like"/>
    <property type="match status" value="1"/>
</dbReference>
<evidence type="ECO:0000256" key="18">
    <source>
        <dbReference type="SAM" id="SignalP"/>
    </source>
</evidence>
<dbReference type="GO" id="GO:0045490">
    <property type="term" value="P:pectin catabolic process"/>
    <property type="evidence" value="ECO:0007669"/>
    <property type="project" value="UniProtKB-ARBA"/>
</dbReference>
<dbReference type="AlphaFoldDB" id="A0A0C3LKN0"/>
<evidence type="ECO:0000256" key="2">
    <source>
        <dbReference type="ARBA" id="ARBA00008834"/>
    </source>
</evidence>
<keyword evidence="5" id="KW-0677">Repeat</keyword>
<reference evidence="19 20" key="1">
    <citation type="submission" date="2014-04" db="EMBL/GenBank/DDBJ databases">
        <authorList>
            <consortium name="DOE Joint Genome Institute"/>
            <person name="Kuo A."/>
            <person name="Girlanda M."/>
            <person name="Perotto S."/>
            <person name="Kohler A."/>
            <person name="Nagy L.G."/>
            <person name="Floudas D."/>
            <person name="Copeland A."/>
            <person name="Barry K.W."/>
            <person name="Cichocki N."/>
            <person name="Veneault-Fourrey C."/>
            <person name="LaButti K."/>
            <person name="Lindquist E.A."/>
            <person name="Lipzen A."/>
            <person name="Lundell T."/>
            <person name="Morin E."/>
            <person name="Murat C."/>
            <person name="Sun H."/>
            <person name="Tunlid A."/>
            <person name="Henrissat B."/>
            <person name="Grigoriev I.V."/>
            <person name="Hibbett D.S."/>
            <person name="Martin F."/>
            <person name="Nordberg H.P."/>
            <person name="Cantor M.N."/>
            <person name="Hua S.X."/>
        </authorList>
    </citation>
    <scope>NUCLEOTIDE SEQUENCE [LARGE SCALE GENOMIC DNA]</scope>
    <source>
        <strain evidence="19 20">MUT 4182</strain>
    </source>
</reference>
<protein>
    <recommendedName>
        <fullName evidence="12">galacturonan 1,4-alpha-galacturonidase</fullName>
        <ecNumber evidence="12">3.2.1.67</ecNumber>
    </recommendedName>
    <alternativeName>
        <fullName evidence="13">Galacturan 1,4-alpha-galacturonidase C</fullName>
    </alternativeName>
    <alternativeName>
        <fullName evidence="14">Poly(1,4-alpha-D-galacturonide)galacturonohydrolase C</fullName>
    </alternativeName>
</protein>
<sequence length="423" mass="46362">MHLPIAALLTLVPTLVASYSKTFVVPHVDGQDDTPALMAVLANYSSNAQILFQRGVSYNIWTPINFGKLTNVEISVQGNLSYPTDIATIQNIVADTTIYSGFWFDIQGTNITLKGNTEPQWGWVDGHGQQWWDAMNQTNRPHGWRFKVTNGIIQDMKLWKSVAWNFSLSGAKNVRAFQNIIKCISDTTSFPFNTDGFAVGGTDLVIENNYIYNGDDCVTAGNGATNVLFQNNYCEGGHGLSIGSLGSGGAAHYVTNVTFQNVVMKNHLYGARFKSWTGGNGLAANITWRNIVLQHVKFPIYVTQNYWDQGKGPKPNTTSTNSTHLENILFDNFSGDIDDSGTVEGTCISDPCWYYVPGATGEESVIFDLYPGTATNIVARHINGIRTDKNVPVRVMCDNSTITSDPGFVCQNGPFVATPVGYM</sequence>
<dbReference type="HOGENOM" id="CLU_016031_1_2_1"/>
<dbReference type="GO" id="GO:0047911">
    <property type="term" value="F:galacturan 1,4-alpha-galacturonidase activity"/>
    <property type="evidence" value="ECO:0007669"/>
    <property type="project" value="UniProtKB-EC"/>
</dbReference>
<evidence type="ECO:0000256" key="10">
    <source>
        <dbReference type="ARBA" id="ARBA00023316"/>
    </source>
</evidence>
<comment type="catalytic activity">
    <reaction evidence="15">
        <text>[(1-&gt;4)-alpha-D-galacturonosyl](n) + H2O = alpha-D-galacturonate + [(1-&gt;4)-alpha-D-galacturonosyl](n-1)</text>
        <dbReference type="Rhea" id="RHEA:14117"/>
        <dbReference type="Rhea" id="RHEA-COMP:14570"/>
        <dbReference type="Rhea" id="RHEA-COMP:14572"/>
        <dbReference type="ChEBI" id="CHEBI:15377"/>
        <dbReference type="ChEBI" id="CHEBI:58658"/>
        <dbReference type="ChEBI" id="CHEBI:140523"/>
        <dbReference type="EC" id="3.2.1.67"/>
    </reaction>
</comment>